<gene>
    <name evidence="3" type="ORF">NCTC13315_01895</name>
</gene>
<reference evidence="3 4" key="1">
    <citation type="submission" date="2018-06" db="EMBL/GenBank/DDBJ databases">
        <authorList>
            <consortium name="Pathogen Informatics"/>
            <person name="Doyle S."/>
        </authorList>
    </citation>
    <scope>NUCLEOTIDE SEQUENCE [LARGE SCALE GENOMIC DNA]</scope>
    <source>
        <strain evidence="3 4">NCTC13315</strain>
    </source>
</reference>
<evidence type="ECO:0000256" key="1">
    <source>
        <dbReference type="ARBA" id="ARBA00023239"/>
    </source>
</evidence>
<evidence type="ECO:0000313" key="4">
    <source>
        <dbReference type="Proteomes" id="UP000254968"/>
    </source>
</evidence>
<accession>A0A378I3R8</accession>
<feature type="domain" description="Amidohydrolase-related" evidence="2">
    <location>
        <begin position="3"/>
        <end position="274"/>
    </location>
</feature>
<name>A0A378I3R8_9GAMM</name>
<dbReference type="OrthoDB" id="149172at2"/>
<dbReference type="InterPro" id="IPR032465">
    <property type="entry name" value="ACMSD"/>
</dbReference>
<dbReference type="InterPro" id="IPR006680">
    <property type="entry name" value="Amidohydro-rel"/>
</dbReference>
<dbReference type="SUPFAM" id="SSF51556">
    <property type="entry name" value="Metallo-dependent hydrolases"/>
    <property type="match status" value="1"/>
</dbReference>
<evidence type="ECO:0000313" key="3">
    <source>
        <dbReference type="EMBL" id="STX29355.1"/>
    </source>
</evidence>
<dbReference type="GO" id="GO:0005737">
    <property type="term" value="C:cytoplasm"/>
    <property type="evidence" value="ECO:0007669"/>
    <property type="project" value="TreeGrafter"/>
</dbReference>
<keyword evidence="4" id="KW-1185">Reference proteome</keyword>
<sequence>MIIDIHAHCFPKDYLDYTEQKGSDLVDVARCMKAGIAEKELETRFANMDRAGVDLQVISIVPQVPYFAARKDAVEGARMANDLYAQLVNKYPKRFKAFGIFPLPHIQESLDEINRCYDELGMVGVTLTTTVLKKSLVASNSLEPIFAELNRRKAVVFLHPAGCCTGEQTQLYKLTWIIGAPFEDTYGVLHLILSGVTSRYPYIKFVSTHLGGCLPMIMQRIDNLYKDWGEGEIVGKPSDFIKKFWFDTVSHGHIPALHHALSVYPAEHIILGTD</sequence>
<organism evidence="3 4">
    <name type="scientific">Legionella beliardensis</name>
    <dbReference type="NCBI Taxonomy" id="91822"/>
    <lineage>
        <taxon>Bacteria</taxon>
        <taxon>Pseudomonadati</taxon>
        <taxon>Pseudomonadota</taxon>
        <taxon>Gammaproteobacteria</taxon>
        <taxon>Legionellales</taxon>
        <taxon>Legionellaceae</taxon>
        <taxon>Legionella</taxon>
    </lineage>
</organism>
<dbReference type="RefSeq" id="WP_115303033.1">
    <property type="nucleotide sequence ID" value="NZ_CAAAHO010000002.1"/>
</dbReference>
<evidence type="ECO:0000259" key="2">
    <source>
        <dbReference type="Pfam" id="PF04909"/>
    </source>
</evidence>
<dbReference type="PANTHER" id="PTHR21240">
    <property type="entry name" value="2-AMINO-3-CARBOXYLMUCONATE-6-SEMIALDEHYDE DECARBOXYLASE"/>
    <property type="match status" value="1"/>
</dbReference>
<dbReference type="AlphaFoldDB" id="A0A378I3R8"/>
<dbReference type="Proteomes" id="UP000254968">
    <property type="component" value="Unassembled WGS sequence"/>
</dbReference>
<keyword evidence="1" id="KW-0456">Lyase</keyword>
<dbReference type="GO" id="GO:0016831">
    <property type="term" value="F:carboxy-lyase activity"/>
    <property type="evidence" value="ECO:0007669"/>
    <property type="project" value="InterPro"/>
</dbReference>
<dbReference type="PANTHER" id="PTHR21240:SF28">
    <property type="entry name" value="ISO-OROTATE DECARBOXYLASE (EUROFUNG)"/>
    <property type="match status" value="1"/>
</dbReference>
<dbReference type="GO" id="GO:0016787">
    <property type="term" value="F:hydrolase activity"/>
    <property type="evidence" value="ECO:0007669"/>
    <property type="project" value="InterPro"/>
</dbReference>
<protein>
    <submittedName>
        <fullName evidence="3">5-carboxyvanillate decarboxylase</fullName>
    </submittedName>
</protein>
<dbReference type="EMBL" id="UGNV01000001">
    <property type="protein sequence ID" value="STX29355.1"/>
    <property type="molecule type" value="Genomic_DNA"/>
</dbReference>
<dbReference type="Pfam" id="PF04909">
    <property type="entry name" value="Amidohydro_2"/>
    <property type="match status" value="1"/>
</dbReference>
<proteinExistence type="predicted"/>
<dbReference type="GO" id="GO:0019748">
    <property type="term" value="P:secondary metabolic process"/>
    <property type="evidence" value="ECO:0007669"/>
    <property type="project" value="TreeGrafter"/>
</dbReference>
<dbReference type="Gene3D" id="3.20.20.140">
    <property type="entry name" value="Metal-dependent hydrolases"/>
    <property type="match status" value="1"/>
</dbReference>
<dbReference type="InterPro" id="IPR032466">
    <property type="entry name" value="Metal_Hydrolase"/>
</dbReference>